<protein>
    <recommendedName>
        <fullName evidence="4">DUF5668 domain-containing protein</fullName>
    </recommendedName>
</protein>
<feature type="transmembrane region" description="Helical" evidence="1">
    <location>
        <begin position="59"/>
        <end position="81"/>
    </location>
</feature>
<sequence>MPNNNQKAVGIFIIIAGLIILLGQWGVFTFLGRVFWPLLLLIPGVALHLAYASRTLPAWALMPGGTLTIYGIVFSLCNTWGFGLIDVLWPAFFLGPGVGLYEYVLLSHERSKTLHYLALGLIGLSLVLFIFSLLGPFFLYTFAVLLILTGAVLVFWPEIQQMKRGGWR</sequence>
<keyword evidence="1" id="KW-0812">Transmembrane</keyword>
<feature type="transmembrane region" description="Helical" evidence="1">
    <location>
        <begin position="34"/>
        <end position="52"/>
    </location>
</feature>
<evidence type="ECO:0000313" key="2">
    <source>
        <dbReference type="EMBL" id="NGZ73858.1"/>
    </source>
</evidence>
<evidence type="ECO:0000313" key="3">
    <source>
        <dbReference type="Proteomes" id="UP000800303"/>
    </source>
</evidence>
<organism evidence="2 3">
    <name type="scientific">Saccharibacillus alkalitolerans</name>
    <dbReference type="NCBI Taxonomy" id="2705290"/>
    <lineage>
        <taxon>Bacteria</taxon>
        <taxon>Bacillati</taxon>
        <taxon>Bacillota</taxon>
        <taxon>Bacilli</taxon>
        <taxon>Bacillales</taxon>
        <taxon>Paenibacillaceae</taxon>
        <taxon>Saccharibacillus</taxon>
    </lineage>
</organism>
<dbReference type="EMBL" id="JAAFGS010000001">
    <property type="protein sequence ID" value="NGZ73858.1"/>
    <property type="molecule type" value="Genomic_DNA"/>
</dbReference>
<feature type="transmembrane region" description="Helical" evidence="1">
    <location>
        <begin position="137"/>
        <end position="156"/>
    </location>
</feature>
<evidence type="ECO:0000256" key="1">
    <source>
        <dbReference type="SAM" id="Phobius"/>
    </source>
</evidence>
<keyword evidence="1" id="KW-0472">Membrane</keyword>
<feature type="transmembrane region" description="Helical" evidence="1">
    <location>
        <begin position="87"/>
        <end position="106"/>
    </location>
</feature>
<dbReference type="Proteomes" id="UP000800303">
    <property type="component" value="Unassembled WGS sequence"/>
</dbReference>
<reference evidence="2 3" key="1">
    <citation type="submission" date="2020-01" db="EMBL/GenBank/DDBJ databases">
        <title>Polyphasic characterisation and genomic insights into a novel alkali tolerant bacterium VR-M41.</title>
        <authorList>
            <person name="Vemuluri V.R."/>
        </authorList>
    </citation>
    <scope>NUCLEOTIDE SEQUENCE [LARGE SCALE GENOMIC DNA]</scope>
    <source>
        <strain evidence="2 3">VR-M41</strain>
    </source>
</reference>
<gene>
    <name evidence="2" type="ORF">GYN08_00915</name>
</gene>
<keyword evidence="3" id="KW-1185">Reference proteome</keyword>
<dbReference type="RefSeq" id="WP_166271621.1">
    <property type="nucleotide sequence ID" value="NZ_JAAFGS010000001.1"/>
</dbReference>
<name>A0ABX0F0B1_9BACL</name>
<feature type="transmembrane region" description="Helical" evidence="1">
    <location>
        <begin position="113"/>
        <end position="131"/>
    </location>
</feature>
<accession>A0ABX0F0B1</accession>
<proteinExistence type="predicted"/>
<evidence type="ECO:0008006" key="4">
    <source>
        <dbReference type="Google" id="ProtNLM"/>
    </source>
</evidence>
<feature type="transmembrane region" description="Helical" evidence="1">
    <location>
        <begin position="9"/>
        <end position="28"/>
    </location>
</feature>
<keyword evidence="1" id="KW-1133">Transmembrane helix</keyword>
<comment type="caution">
    <text evidence="2">The sequence shown here is derived from an EMBL/GenBank/DDBJ whole genome shotgun (WGS) entry which is preliminary data.</text>
</comment>